<organism evidence="1 2">
    <name type="scientific">Zalaria obscura</name>
    <dbReference type="NCBI Taxonomy" id="2024903"/>
    <lineage>
        <taxon>Eukaryota</taxon>
        <taxon>Fungi</taxon>
        <taxon>Dikarya</taxon>
        <taxon>Ascomycota</taxon>
        <taxon>Pezizomycotina</taxon>
        <taxon>Dothideomycetes</taxon>
        <taxon>Dothideomycetidae</taxon>
        <taxon>Dothideales</taxon>
        <taxon>Zalariaceae</taxon>
        <taxon>Zalaria</taxon>
    </lineage>
</organism>
<accession>A0ACC3SMC3</accession>
<protein>
    <submittedName>
        <fullName evidence="1">Uncharacterized protein</fullName>
    </submittedName>
</protein>
<keyword evidence="2" id="KW-1185">Reference proteome</keyword>
<dbReference type="Proteomes" id="UP001320706">
    <property type="component" value="Unassembled WGS sequence"/>
</dbReference>
<reference evidence="1" key="1">
    <citation type="submission" date="2024-02" db="EMBL/GenBank/DDBJ databases">
        <title>Metagenome Assembled Genome of Zalaria obscura JY119.</title>
        <authorList>
            <person name="Vighnesh L."/>
            <person name="Jagadeeshwari U."/>
            <person name="Venkata Ramana C."/>
            <person name="Sasikala C."/>
        </authorList>
    </citation>
    <scope>NUCLEOTIDE SEQUENCE</scope>
    <source>
        <strain evidence="1">JY119</strain>
    </source>
</reference>
<evidence type="ECO:0000313" key="2">
    <source>
        <dbReference type="Proteomes" id="UP001320706"/>
    </source>
</evidence>
<comment type="caution">
    <text evidence="1">The sequence shown here is derived from an EMBL/GenBank/DDBJ whole genome shotgun (WGS) entry which is preliminary data.</text>
</comment>
<proteinExistence type="predicted"/>
<dbReference type="EMBL" id="JAMKPW020000003">
    <property type="protein sequence ID" value="KAK8219656.1"/>
    <property type="molecule type" value="Genomic_DNA"/>
</dbReference>
<sequence>MSAYAPDERSKAKRYAKNVTYDKDEIQSILAAQPLLHVAFNAAPSDPSTPQFPTILPMLGALGTHASDPEPHIYLHGSSVARLSRLTSNTGPTGLPVCVSSTILDGYVLALSPYNHSCNYRSAVIFGHATFVTDADEALWAMELLTNQVTPSRWANSRTPPTRAEMTATAILKVRIETASAKRRARGPESDRKDAKDAETVARVWTGVVPVYQVLGEPVEAPDNAVKEVPGYVQQWTESESRKAREIALEGATG</sequence>
<gene>
    <name evidence="1" type="ORF">M8818_000630</name>
</gene>
<evidence type="ECO:0000313" key="1">
    <source>
        <dbReference type="EMBL" id="KAK8219656.1"/>
    </source>
</evidence>
<name>A0ACC3SMC3_9PEZI</name>